<sequence length="85" mass="9394">MVKRPRGIYPREMSLRQTILFRWFGVTGGIFASVVILAGFLVVAWLIAGVVDGLTFRLTGVTVFVLVLSVLLLEMPALSDERGRT</sequence>
<keyword evidence="1" id="KW-0472">Membrane</keyword>
<protein>
    <submittedName>
        <fullName evidence="2">Uncharacterized protein</fullName>
    </submittedName>
</protein>
<evidence type="ECO:0000256" key="1">
    <source>
        <dbReference type="SAM" id="Phobius"/>
    </source>
</evidence>
<keyword evidence="1" id="KW-1133">Transmembrane helix</keyword>
<evidence type="ECO:0000313" key="3">
    <source>
        <dbReference type="Proteomes" id="UP001321047"/>
    </source>
</evidence>
<reference evidence="2 3" key="1">
    <citation type="submission" date="2022-09" db="EMBL/GenBank/DDBJ databases">
        <title>Enrichment on poylsaccharides allowed isolation of novel metabolic and taxonomic groups of Haloarchaea.</title>
        <authorList>
            <person name="Sorokin D.Y."/>
            <person name="Elcheninov A.G."/>
            <person name="Khizhniak T.V."/>
            <person name="Kolganova T.V."/>
            <person name="Kublanov I.V."/>
        </authorList>
    </citation>
    <scope>NUCLEOTIDE SEQUENCE [LARGE SCALE GENOMIC DNA]</scope>
    <source>
        <strain evidence="2 3">AArc-curdl1</strain>
    </source>
</reference>
<comment type="caution">
    <text evidence="2">The sequence shown here is derived from an EMBL/GenBank/DDBJ whole genome shotgun (WGS) entry which is preliminary data.</text>
</comment>
<dbReference type="RefSeq" id="WP_342805390.1">
    <property type="nucleotide sequence ID" value="NZ_JAOPJZ010000001.1"/>
</dbReference>
<dbReference type="EMBL" id="JAOPJZ010000001">
    <property type="protein sequence ID" value="MCU4750523.1"/>
    <property type="molecule type" value="Genomic_DNA"/>
</dbReference>
<evidence type="ECO:0000313" key="2">
    <source>
        <dbReference type="EMBL" id="MCU4750523.1"/>
    </source>
</evidence>
<proteinExistence type="predicted"/>
<feature type="transmembrane region" description="Helical" evidence="1">
    <location>
        <begin position="54"/>
        <end position="73"/>
    </location>
</feature>
<name>A0AAP3E4J8_9EURY</name>
<accession>A0AAP3E4J8</accession>
<keyword evidence="3" id="KW-1185">Reference proteome</keyword>
<dbReference type="Proteomes" id="UP001321047">
    <property type="component" value="Unassembled WGS sequence"/>
</dbReference>
<keyword evidence="1" id="KW-0812">Transmembrane</keyword>
<gene>
    <name evidence="2" type="ORF">OB919_00770</name>
</gene>
<organism evidence="2 3">
    <name type="scientific">Natronosalvus hydrolyticus</name>
    <dbReference type="NCBI Taxonomy" id="2979988"/>
    <lineage>
        <taxon>Archaea</taxon>
        <taxon>Methanobacteriati</taxon>
        <taxon>Methanobacteriota</taxon>
        <taxon>Stenosarchaea group</taxon>
        <taxon>Halobacteria</taxon>
        <taxon>Halobacteriales</taxon>
        <taxon>Natrialbaceae</taxon>
        <taxon>Natronosalvus</taxon>
    </lineage>
</organism>
<feature type="transmembrane region" description="Helical" evidence="1">
    <location>
        <begin position="20"/>
        <end position="48"/>
    </location>
</feature>
<dbReference type="AlphaFoldDB" id="A0AAP3E4J8"/>